<keyword evidence="1" id="KW-0472">Membrane</keyword>
<evidence type="ECO:0000313" key="3">
    <source>
        <dbReference type="Proteomes" id="UP000664859"/>
    </source>
</evidence>
<sequence>MSDASAPGPAVVDSSLIFFGVLVCALAYLAINPITLPCVGCDEGGLFYKCMPGTGLNSVTCEAWTKGAKGMSAVRDQIMSVSEYSSELVKFSSHLPQYLYDFAGAMLQHIRRASAEVYARLKDVAVIAKQKMLEVLGSLKAIALDTWATVFDRVVKPVMSALTKYVLQPITSLLDKIIQFAKMVIDGVANVIGRAGDILGKAYNAVHHAADVMSDTIELVMKKSAQIIEQVVDGLRNGINKGLHEVVGAAESTINSVSNAVGDALGGMEGALNTTVGGTTGAIETGVNKVGAGITTAISGLEKGINTGISGVTDAAQKAVTGVTSGVETSLNTLGAGVAGGLDAVLNETETIVNDLGNVVESSVNDIVGLLNKGLVNPIESTINSSSDIIENALAGIMVPVRSITGGLNKLGDVRINLGPIFDAKPFSFLSQVAVPKDPQIAHIDLKDIPTIKIKDVNVPGVKYVKPKGALGGRQRLQAAINRAEKNWQVALGQAVSRDRCPYKTSDDENATELQSLGKKAGISLGVYTQVVPEKRDFGFLPPLGSNAQAAVSQMRQGIVLQPTVPQHTNTAASVAVGGKATGHAAPAPPSVAVGAAAAAAPAASDILIQGVAIPTPNIPAAPTVKIDTPNLMVKLNVPKISIPKPKVNPISLNAPTVKFDVEIDSKIPKVPNLVDGISQGISALGDLLSKFFKPVWAAFASMQGIISSTIAMIVHFWREEVKWSKVVSGVAYALKRGWEGVKEVGRLVYKEVIIPMVNVLYFLRDKIVLLVHEFATLAMGFLADVYKGLRELGHDVWSKVKPALRQAGLPINCSSEC</sequence>
<feature type="transmembrane region" description="Helical" evidence="1">
    <location>
        <begin position="696"/>
        <end position="718"/>
    </location>
</feature>
<keyword evidence="1" id="KW-0812">Transmembrane</keyword>
<evidence type="ECO:0000313" key="2">
    <source>
        <dbReference type="EMBL" id="KAG5187490.1"/>
    </source>
</evidence>
<organism evidence="2 3">
    <name type="scientific">Tribonema minus</name>
    <dbReference type="NCBI Taxonomy" id="303371"/>
    <lineage>
        <taxon>Eukaryota</taxon>
        <taxon>Sar</taxon>
        <taxon>Stramenopiles</taxon>
        <taxon>Ochrophyta</taxon>
        <taxon>PX clade</taxon>
        <taxon>Xanthophyceae</taxon>
        <taxon>Tribonematales</taxon>
        <taxon>Tribonemataceae</taxon>
        <taxon>Tribonema</taxon>
    </lineage>
</organism>
<feature type="transmembrane region" description="Helical" evidence="1">
    <location>
        <begin position="12"/>
        <end position="31"/>
    </location>
</feature>
<dbReference type="AlphaFoldDB" id="A0A835Z9S6"/>
<evidence type="ECO:0000256" key="1">
    <source>
        <dbReference type="SAM" id="Phobius"/>
    </source>
</evidence>
<dbReference type="OrthoDB" id="10689077at2759"/>
<protein>
    <submittedName>
        <fullName evidence="2">Uncharacterized protein</fullName>
    </submittedName>
</protein>
<reference evidence="2" key="1">
    <citation type="submission" date="2021-02" db="EMBL/GenBank/DDBJ databases">
        <title>First Annotated Genome of the Yellow-green Alga Tribonema minus.</title>
        <authorList>
            <person name="Mahan K.M."/>
        </authorList>
    </citation>
    <scope>NUCLEOTIDE SEQUENCE</scope>
    <source>
        <strain evidence="2">UTEX B ZZ1240</strain>
    </source>
</reference>
<proteinExistence type="predicted"/>
<accession>A0A835Z9S6</accession>
<dbReference type="EMBL" id="JAFCMP010000090">
    <property type="protein sequence ID" value="KAG5187490.1"/>
    <property type="molecule type" value="Genomic_DNA"/>
</dbReference>
<dbReference type="Proteomes" id="UP000664859">
    <property type="component" value="Unassembled WGS sequence"/>
</dbReference>
<keyword evidence="1" id="KW-1133">Transmembrane helix</keyword>
<name>A0A835Z9S6_9STRA</name>
<comment type="caution">
    <text evidence="2">The sequence shown here is derived from an EMBL/GenBank/DDBJ whole genome shotgun (WGS) entry which is preliminary data.</text>
</comment>
<gene>
    <name evidence="2" type="ORF">JKP88DRAFT_243990</name>
</gene>
<dbReference type="Gene3D" id="1.20.120.20">
    <property type="entry name" value="Apolipoprotein"/>
    <property type="match status" value="1"/>
</dbReference>
<keyword evidence="3" id="KW-1185">Reference proteome</keyword>